<dbReference type="eggNOG" id="COG0626">
    <property type="taxonomic scope" value="Bacteria"/>
</dbReference>
<dbReference type="GO" id="GO:0019346">
    <property type="term" value="P:transsulfuration"/>
    <property type="evidence" value="ECO:0007669"/>
    <property type="project" value="InterPro"/>
</dbReference>
<feature type="modified residue" description="N6-(pyridoxal phosphate)lysine" evidence="3 4">
    <location>
        <position position="214"/>
    </location>
</feature>
<keyword evidence="7" id="KW-1185">Reference proteome</keyword>
<evidence type="ECO:0000256" key="1">
    <source>
        <dbReference type="ARBA" id="ARBA00001933"/>
    </source>
</evidence>
<dbReference type="Proteomes" id="UP000011744">
    <property type="component" value="Unassembled WGS sequence"/>
</dbReference>
<dbReference type="InterPro" id="IPR015422">
    <property type="entry name" value="PyrdxlP-dep_Trfase_small"/>
</dbReference>
<dbReference type="InterPro" id="IPR015421">
    <property type="entry name" value="PyrdxlP-dep_Trfase_major"/>
</dbReference>
<dbReference type="AlphaFoldDB" id="M2Z7V1"/>
<dbReference type="HAMAP" id="MF_02056">
    <property type="entry name" value="MetZ"/>
    <property type="match status" value="1"/>
</dbReference>
<dbReference type="PANTHER" id="PTHR11808:SF80">
    <property type="entry name" value="CYSTATHIONINE GAMMA-LYASE"/>
    <property type="match status" value="1"/>
</dbReference>
<dbReference type="Gene3D" id="3.40.640.10">
    <property type="entry name" value="Type I PLP-dependent aspartate aminotransferase-like (Major domain)"/>
    <property type="match status" value="1"/>
</dbReference>
<dbReference type="InterPro" id="IPR006234">
    <property type="entry name" value="O-succ-hSer_sulfhydrylase"/>
</dbReference>
<keyword evidence="2 3" id="KW-0663">Pyridoxal phosphate</keyword>
<dbReference type="InterPro" id="IPR015424">
    <property type="entry name" value="PyrdxlP-dep_Trfase"/>
</dbReference>
<dbReference type="PANTHER" id="PTHR11808">
    <property type="entry name" value="TRANS-SULFURATION ENZYME FAMILY MEMBER"/>
    <property type="match status" value="1"/>
</dbReference>
<evidence type="ECO:0000256" key="3">
    <source>
        <dbReference type="HAMAP-Rule" id="MF_02056"/>
    </source>
</evidence>
<comment type="caution">
    <text evidence="6">The sequence shown here is derived from an EMBL/GenBank/DDBJ whole genome shotgun (WGS) entry which is preliminary data.</text>
</comment>
<comment type="pathway">
    <text evidence="3">Amino-acid biosynthesis; L-methionine biosynthesis via de novo pathway; L-homocysteine from O-succinyl-L-homoserine: step 1/1.</text>
</comment>
<evidence type="ECO:0000313" key="6">
    <source>
        <dbReference type="EMBL" id="EME70400.1"/>
    </source>
</evidence>
<dbReference type="CDD" id="cd00614">
    <property type="entry name" value="CGS_like"/>
    <property type="match status" value="1"/>
</dbReference>
<accession>M2Z7V1</accession>
<dbReference type="UniPathway" id="UPA00051">
    <property type="reaction ID" value="UER00449"/>
</dbReference>
<dbReference type="PIRSF" id="PIRSF001434">
    <property type="entry name" value="CGS"/>
    <property type="match status" value="1"/>
</dbReference>
<dbReference type="NCBIfam" id="NF006003">
    <property type="entry name" value="PRK08133.1"/>
    <property type="match status" value="1"/>
</dbReference>
<dbReference type="FunFam" id="3.40.640.10:FF:000046">
    <property type="entry name" value="Cystathionine gamma-lyase"/>
    <property type="match status" value="1"/>
</dbReference>
<gene>
    <name evidence="3" type="primary">metZ</name>
    <name evidence="6" type="ORF">H261_08758</name>
</gene>
<dbReference type="OrthoDB" id="9790858at2"/>
<keyword evidence="3" id="KW-0028">Amino-acid biosynthesis</keyword>
<dbReference type="InterPro" id="IPR000277">
    <property type="entry name" value="Cys/Met-Metab_PyrdxlP-dep_enz"/>
</dbReference>
<evidence type="ECO:0000313" key="7">
    <source>
        <dbReference type="Proteomes" id="UP000011744"/>
    </source>
</evidence>
<proteinExistence type="inferred from homology"/>
<dbReference type="GO" id="GO:0016846">
    <property type="term" value="F:carbon-sulfur lyase activity"/>
    <property type="evidence" value="ECO:0007669"/>
    <property type="project" value="TreeGrafter"/>
</dbReference>
<comment type="function">
    <text evidence="3">Catalyzes the formation of L-homocysteine from O-succinyl-L-homoserine (OSHS) and hydrogen sulfide.</text>
</comment>
<reference evidence="6 7" key="1">
    <citation type="journal article" date="2014" name="Genome Announc.">
        <title>Draft Genome Sequence of Magnetospirillum sp. Strain SO-1, a Freshwater Magnetotactic Bacterium Isolated from the Ol'khovka River, Russia.</title>
        <authorList>
            <person name="Grouzdev D.S."/>
            <person name="Dziuba M.V."/>
            <person name="Sukhacheva M.S."/>
            <person name="Mardanov A.V."/>
            <person name="Beletskiy A.V."/>
            <person name="Kuznetsov B.B."/>
            <person name="Skryabin K.G."/>
        </authorList>
    </citation>
    <scope>NUCLEOTIDE SEQUENCE [LARGE SCALE GENOMIC DNA]</scope>
    <source>
        <strain evidence="6 7">SO-1</strain>
    </source>
</reference>
<dbReference type="Pfam" id="PF01053">
    <property type="entry name" value="Cys_Met_Meta_PP"/>
    <property type="match status" value="1"/>
</dbReference>
<organism evidence="6 7">
    <name type="scientific">Paramagnetospirillum caucaseum</name>
    <dbReference type="NCBI Taxonomy" id="1244869"/>
    <lineage>
        <taxon>Bacteria</taxon>
        <taxon>Pseudomonadati</taxon>
        <taxon>Pseudomonadota</taxon>
        <taxon>Alphaproteobacteria</taxon>
        <taxon>Rhodospirillales</taxon>
        <taxon>Magnetospirillaceae</taxon>
        <taxon>Paramagnetospirillum</taxon>
    </lineage>
</organism>
<comment type="catalytic activity">
    <reaction evidence="3">
        <text>O-succinyl-L-homoserine + hydrogen sulfide = L-homocysteine + succinate</text>
        <dbReference type="Rhea" id="RHEA:27826"/>
        <dbReference type="ChEBI" id="CHEBI:29919"/>
        <dbReference type="ChEBI" id="CHEBI:30031"/>
        <dbReference type="ChEBI" id="CHEBI:57661"/>
        <dbReference type="ChEBI" id="CHEBI:58199"/>
    </reaction>
</comment>
<name>M2Z7V1_9PROT</name>
<comment type="similarity">
    <text evidence="3">Belongs to the trans-sulfuration enzymes family. MetZ subfamily.</text>
</comment>
<protein>
    <recommendedName>
        <fullName evidence="3">O-succinylhomoserine sulfhydrylase</fullName>
        <shortName evidence="3">OSH sulfhydrylase</shortName>
        <shortName evidence="3">OSHS sulfhydrylase</shortName>
        <ecNumber evidence="3">2.5.1.-</ecNumber>
    </recommendedName>
</protein>
<dbReference type="PATRIC" id="fig|1244869.3.peg.1772"/>
<dbReference type="GO" id="GO:0030170">
    <property type="term" value="F:pyridoxal phosphate binding"/>
    <property type="evidence" value="ECO:0007669"/>
    <property type="project" value="UniProtKB-UniRule"/>
</dbReference>
<dbReference type="GO" id="GO:0005737">
    <property type="term" value="C:cytoplasm"/>
    <property type="evidence" value="ECO:0007669"/>
    <property type="project" value="TreeGrafter"/>
</dbReference>
<dbReference type="GO" id="GO:0071268">
    <property type="term" value="P:homocysteine biosynthetic process"/>
    <property type="evidence" value="ECO:0007669"/>
    <property type="project" value="InterPro"/>
</dbReference>
<dbReference type="RefSeq" id="WP_008616555.1">
    <property type="nucleotide sequence ID" value="NZ_AONQ01000018.1"/>
</dbReference>
<evidence type="ECO:0000256" key="2">
    <source>
        <dbReference type="ARBA" id="ARBA00022898"/>
    </source>
</evidence>
<dbReference type="GO" id="GO:0071266">
    <property type="term" value="P:'de novo' L-methionine biosynthetic process"/>
    <property type="evidence" value="ECO:0007669"/>
    <property type="project" value="UniProtKB-UniRule"/>
</dbReference>
<keyword evidence="6" id="KW-0456">Lyase</keyword>
<dbReference type="EC" id="2.5.1.-" evidence="3"/>
<dbReference type="GO" id="GO:0016765">
    <property type="term" value="F:transferase activity, transferring alkyl or aryl (other than methyl) groups"/>
    <property type="evidence" value="ECO:0007669"/>
    <property type="project" value="UniProtKB-UniRule"/>
</dbReference>
<dbReference type="FunFam" id="3.90.1150.10:FF:000033">
    <property type="entry name" value="Cystathionine gamma-synthase"/>
    <property type="match status" value="1"/>
</dbReference>
<sequence>MSSSDSKPSRPWRPRTLAVRGGLSRTNFRETSEAMFMTSGYVYDSAAEAEASFDGTLDRMVYSRFKNPTVAMFEQRLAEIEGAPACRATASGMAAVHAALLCQLRAGDRVVASKALFGSCHWIINELLPRYGVERVFVDGTDLAAWEAALSAPTACVFLETPSNPTLEIIDLAAVCELAHKAGAKVVVDNVFATPILQSPLQLGADIVVYSATKHMDGQGRCLGGAVLGSAEFCADVLGPFLRNTGPALSPFNAWVLLKGLETLDLRMERHCANALKIARFLETRPEVARVLYPGLESHPQHELAKRQMRGWGSIVAIELKGGKTAAYTLLDGVELIDISNNLGDSKSLITHPWTTTHQRLSPEDKLAMGISEGLVRLSVGLEDCDDLIDDIAQALKS</sequence>
<dbReference type="EMBL" id="AONQ01000018">
    <property type="protein sequence ID" value="EME70400.1"/>
    <property type="molecule type" value="Genomic_DNA"/>
</dbReference>
<dbReference type="Gene3D" id="3.90.1150.10">
    <property type="entry name" value="Aspartate Aminotransferase, domain 1"/>
    <property type="match status" value="1"/>
</dbReference>
<comment type="subunit">
    <text evidence="3">Homotetramer.</text>
</comment>
<evidence type="ECO:0000256" key="5">
    <source>
        <dbReference type="RuleBase" id="RU362118"/>
    </source>
</evidence>
<keyword evidence="3" id="KW-0808">Transferase</keyword>
<dbReference type="STRING" id="1244869.H261_08758"/>
<dbReference type="NCBIfam" id="TIGR01325">
    <property type="entry name" value="O_suc_HS_sulf"/>
    <property type="match status" value="1"/>
</dbReference>
<evidence type="ECO:0000256" key="4">
    <source>
        <dbReference type="PIRSR" id="PIRSR001434-2"/>
    </source>
</evidence>
<comment type="cofactor">
    <cofactor evidence="1 3 5">
        <name>pyridoxal 5'-phosphate</name>
        <dbReference type="ChEBI" id="CHEBI:597326"/>
    </cofactor>
</comment>
<keyword evidence="3" id="KW-0486">Methionine biosynthesis</keyword>
<dbReference type="SUPFAM" id="SSF53383">
    <property type="entry name" value="PLP-dependent transferases"/>
    <property type="match status" value="1"/>
</dbReference>